<organism evidence="15 16">
    <name type="scientific">Staurois parvus</name>
    <dbReference type="NCBI Taxonomy" id="386267"/>
    <lineage>
        <taxon>Eukaryota</taxon>
        <taxon>Metazoa</taxon>
        <taxon>Chordata</taxon>
        <taxon>Craniata</taxon>
        <taxon>Vertebrata</taxon>
        <taxon>Euteleostomi</taxon>
        <taxon>Amphibia</taxon>
        <taxon>Batrachia</taxon>
        <taxon>Anura</taxon>
        <taxon>Neobatrachia</taxon>
        <taxon>Ranoidea</taxon>
        <taxon>Ranidae</taxon>
        <taxon>Staurois</taxon>
    </lineage>
</organism>
<proteinExistence type="predicted"/>
<feature type="transmembrane region" description="Helical" evidence="12">
    <location>
        <begin position="235"/>
        <end position="258"/>
    </location>
</feature>
<feature type="region of interest" description="Disordered" evidence="11">
    <location>
        <begin position="310"/>
        <end position="335"/>
    </location>
</feature>
<sequence length="335" mass="38006">MSAVTALFLILLWQTSFLHNEAALVVFAPSPQRAQLGENMVLPCSFRVDDNPINLQYLAILWLFQGNEILRIDNKGELSQPRMFINKQDITKGIANMEIKNVTISDIGKYRCMVIYSPQKESRDIDLSVYATPSVVIEQVEKEDKMNIALCSVTGFYPRDISVEMLQDRTIIEDSVLSEYHTNADGTYSVNWTWKIPTDVSPKILSCSVHHETLTTPVQKDLQLIYQGNNDNTGVVVGCIVGIIIILIPVAVLFIWYCKRKSDHQKFMMKDIECPIWSDGEKTTLSCEAFNCTGDVTMTWVIKFKDGTQHEVSDTGSNDNEEDQPLMSREYQVTK</sequence>
<dbReference type="Gene3D" id="2.60.40.10">
    <property type="entry name" value="Immunoglobulins"/>
    <property type="match status" value="2"/>
</dbReference>
<protein>
    <recommendedName>
        <fullName evidence="14">Ig-like domain-containing protein</fullName>
    </recommendedName>
</protein>
<keyword evidence="4 13" id="KW-0732">Signal</keyword>
<dbReference type="PANTHER" id="PTHR25466">
    <property type="entry name" value="T-LYMPHOCYTE ACTIVATION ANTIGEN"/>
    <property type="match status" value="1"/>
</dbReference>
<evidence type="ECO:0000256" key="2">
    <source>
        <dbReference type="ARBA" id="ARBA00022475"/>
    </source>
</evidence>
<dbReference type="PROSITE" id="PS50835">
    <property type="entry name" value="IG_LIKE"/>
    <property type="match status" value="1"/>
</dbReference>
<evidence type="ECO:0000313" key="16">
    <source>
        <dbReference type="Proteomes" id="UP001162483"/>
    </source>
</evidence>
<evidence type="ECO:0000256" key="1">
    <source>
        <dbReference type="ARBA" id="ARBA00004251"/>
    </source>
</evidence>
<dbReference type="EMBL" id="CATNWA010019335">
    <property type="protein sequence ID" value="CAI9612647.1"/>
    <property type="molecule type" value="Genomic_DNA"/>
</dbReference>
<feature type="non-terminal residue" evidence="15">
    <location>
        <position position="335"/>
    </location>
</feature>
<keyword evidence="16" id="KW-1185">Reference proteome</keyword>
<keyword evidence="2" id="KW-1003">Cell membrane</keyword>
<dbReference type="InterPro" id="IPR003599">
    <property type="entry name" value="Ig_sub"/>
</dbReference>
<dbReference type="SMART" id="SM00409">
    <property type="entry name" value="IG"/>
    <property type="match status" value="1"/>
</dbReference>
<reference evidence="15" key="1">
    <citation type="submission" date="2023-05" db="EMBL/GenBank/DDBJ databases">
        <authorList>
            <person name="Stuckert A."/>
        </authorList>
    </citation>
    <scope>NUCLEOTIDE SEQUENCE</scope>
</reference>
<evidence type="ECO:0000256" key="11">
    <source>
        <dbReference type="SAM" id="MobiDB-lite"/>
    </source>
</evidence>
<dbReference type="InterPro" id="IPR007110">
    <property type="entry name" value="Ig-like_dom"/>
</dbReference>
<evidence type="ECO:0000313" key="15">
    <source>
        <dbReference type="EMBL" id="CAI9612647.1"/>
    </source>
</evidence>
<accession>A0ABN9GUY3</accession>
<feature type="chain" id="PRO_5046533492" description="Ig-like domain-containing protein" evidence="13">
    <location>
        <begin position="24"/>
        <end position="335"/>
    </location>
</feature>
<evidence type="ECO:0000256" key="3">
    <source>
        <dbReference type="ARBA" id="ARBA00022692"/>
    </source>
</evidence>
<dbReference type="SUPFAM" id="SSF48726">
    <property type="entry name" value="Immunoglobulin"/>
    <property type="match status" value="2"/>
</dbReference>
<feature type="signal peptide" evidence="13">
    <location>
        <begin position="1"/>
        <end position="23"/>
    </location>
</feature>
<keyword evidence="3 12" id="KW-0812">Transmembrane</keyword>
<keyword evidence="10" id="KW-0393">Immunoglobulin domain</keyword>
<evidence type="ECO:0000256" key="6">
    <source>
        <dbReference type="ARBA" id="ARBA00023136"/>
    </source>
</evidence>
<keyword evidence="6 12" id="KW-0472">Membrane</keyword>
<feature type="domain" description="Ig-like" evidence="14">
    <location>
        <begin position="22"/>
        <end position="128"/>
    </location>
</feature>
<evidence type="ECO:0000256" key="9">
    <source>
        <dbReference type="ARBA" id="ARBA00023180"/>
    </source>
</evidence>
<gene>
    <name evidence="15" type="ORF">SPARVUS_LOCUS14740142</name>
</gene>
<evidence type="ECO:0000256" key="10">
    <source>
        <dbReference type="ARBA" id="ARBA00023319"/>
    </source>
</evidence>
<dbReference type="InterPro" id="IPR051713">
    <property type="entry name" value="T-cell_Activation_Regulation"/>
</dbReference>
<keyword evidence="7" id="KW-1015">Disulfide bond</keyword>
<dbReference type="InterPro" id="IPR013106">
    <property type="entry name" value="Ig_V-set"/>
</dbReference>
<dbReference type="InterPro" id="IPR036179">
    <property type="entry name" value="Ig-like_dom_sf"/>
</dbReference>
<keyword evidence="8" id="KW-0675">Receptor</keyword>
<dbReference type="Proteomes" id="UP001162483">
    <property type="component" value="Unassembled WGS sequence"/>
</dbReference>
<evidence type="ECO:0000256" key="8">
    <source>
        <dbReference type="ARBA" id="ARBA00023170"/>
    </source>
</evidence>
<dbReference type="SMART" id="SM00406">
    <property type="entry name" value="IGv"/>
    <property type="match status" value="1"/>
</dbReference>
<evidence type="ECO:0000259" key="14">
    <source>
        <dbReference type="PROSITE" id="PS50835"/>
    </source>
</evidence>
<dbReference type="PANTHER" id="PTHR25466:SF14">
    <property type="entry name" value="BUTYROPHILIN SUBFAMILY 2 MEMBER A2-LIKE-RELATED"/>
    <property type="match status" value="1"/>
</dbReference>
<dbReference type="InterPro" id="IPR013783">
    <property type="entry name" value="Ig-like_fold"/>
</dbReference>
<evidence type="ECO:0000256" key="7">
    <source>
        <dbReference type="ARBA" id="ARBA00023157"/>
    </source>
</evidence>
<comment type="caution">
    <text evidence="15">The sequence shown here is derived from an EMBL/GenBank/DDBJ whole genome shotgun (WGS) entry which is preliminary data.</text>
</comment>
<dbReference type="SMART" id="SM00407">
    <property type="entry name" value="IGc1"/>
    <property type="match status" value="1"/>
</dbReference>
<evidence type="ECO:0000256" key="5">
    <source>
        <dbReference type="ARBA" id="ARBA00022989"/>
    </source>
</evidence>
<dbReference type="InterPro" id="IPR003597">
    <property type="entry name" value="Ig_C1-set"/>
</dbReference>
<keyword evidence="5 12" id="KW-1133">Transmembrane helix</keyword>
<name>A0ABN9GUY3_9NEOB</name>
<evidence type="ECO:0000256" key="12">
    <source>
        <dbReference type="SAM" id="Phobius"/>
    </source>
</evidence>
<evidence type="ECO:0000256" key="13">
    <source>
        <dbReference type="SAM" id="SignalP"/>
    </source>
</evidence>
<evidence type="ECO:0000256" key="4">
    <source>
        <dbReference type="ARBA" id="ARBA00022729"/>
    </source>
</evidence>
<keyword evidence="9" id="KW-0325">Glycoprotein</keyword>
<dbReference type="Pfam" id="PF07686">
    <property type="entry name" value="V-set"/>
    <property type="match status" value="1"/>
</dbReference>
<comment type="subcellular location">
    <subcellularLocation>
        <location evidence="1">Cell membrane</location>
        <topology evidence="1">Single-pass type I membrane protein</topology>
    </subcellularLocation>
</comment>
<dbReference type="Pfam" id="PF07654">
    <property type="entry name" value="C1-set"/>
    <property type="match status" value="1"/>
</dbReference>